<evidence type="ECO:0000259" key="3">
    <source>
        <dbReference type="PROSITE" id="PS50977"/>
    </source>
</evidence>
<dbReference type="Gene3D" id="1.10.357.10">
    <property type="entry name" value="Tetracycline Repressor, domain 2"/>
    <property type="match status" value="1"/>
</dbReference>
<gene>
    <name evidence="4" type="ORF">ABUH87_09635</name>
</gene>
<accession>A0ABV3RBG5</accession>
<proteinExistence type="predicted"/>
<evidence type="ECO:0000313" key="4">
    <source>
        <dbReference type="EMBL" id="MEW9855431.1"/>
    </source>
</evidence>
<evidence type="ECO:0000313" key="5">
    <source>
        <dbReference type="Proteomes" id="UP001556118"/>
    </source>
</evidence>
<reference evidence="4 5" key="1">
    <citation type="submission" date="2024-06" db="EMBL/GenBank/DDBJ databases">
        <title>Novosphingobium rhizovicinus M1R2S20.</title>
        <authorList>
            <person name="Sun J.-Q."/>
        </authorList>
    </citation>
    <scope>NUCLEOTIDE SEQUENCE [LARGE SCALE GENOMIC DNA]</scope>
    <source>
        <strain evidence="4 5">M1R2S20</strain>
    </source>
</reference>
<dbReference type="EMBL" id="JBFNXR010000031">
    <property type="protein sequence ID" value="MEW9855431.1"/>
    <property type="molecule type" value="Genomic_DNA"/>
</dbReference>
<dbReference type="Pfam" id="PF00440">
    <property type="entry name" value="TetR_N"/>
    <property type="match status" value="1"/>
</dbReference>
<dbReference type="RefSeq" id="WP_367772929.1">
    <property type="nucleotide sequence ID" value="NZ_JBFNXR010000031.1"/>
</dbReference>
<dbReference type="SUPFAM" id="SSF46689">
    <property type="entry name" value="Homeodomain-like"/>
    <property type="match status" value="1"/>
</dbReference>
<dbReference type="PRINTS" id="PR00455">
    <property type="entry name" value="HTHTETR"/>
</dbReference>
<keyword evidence="5" id="KW-1185">Reference proteome</keyword>
<comment type="caution">
    <text evidence="4">The sequence shown here is derived from an EMBL/GenBank/DDBJ whole genome shotgun (WGS) entry which is preliminary data.</text>
</comment>
<dbReference type="InterPro" id="IPR009057">
    <property type="entry name" value="Homeodomain-like_sf"/>
</dbReference>
<feature type="domain" description="HTH tetR-type" evidence="3">
    <location>
        <begin position="9"/>
        <end position="69"/>
    </location>
</feature>
<feature type="DNA-binding region" description="H-T-H motif" evidence="2">
    <location>
        <begin position="32"/>
        <end position="51"/>
    </location>
</feature>
<evidence type="ECO:0000256" key="2">
    <source>
        <dbReference type="PROSITE-ProRule" id="PRU00335"/>
    </source>
</evidence>
<dbReference type="Proteomes" id="UP001556118">
    <property type="component" value="Unassembled WGS sequence"/>
</dbReference>
<dbReference type="PANTHER" id="PTHR43479:SF11">
    <property type="entry name" value="ACREF_ENVCD OPERON REPRESSOR-RELATED"/>
    <property type="match status" value="1"/>
</dbReference>
<protein>
    <submittedName>
        <fullName evidence="4">TetR/AcrR family transcriptional regulator</fullName>
    </submittedName>
</protein>
<name>A0ABV3RBG5_9SPHN</name>
<sequence length="207" mass="23743">MNLRERQKYATLNAIKDTAREIFSSRQYESISVDEIAKSSGVSRGTIYKHFRSKLEIVMSIVEDDLERHRSAYALLANLDDVCFNSVRSWFEDFVEKTKSSNKFLATYFRSHNDGFPLIVGHRNKVIEILGRKFEGFRVGRYGVQHVEQCRAQCFMMLFLIETGAITYAIETDQVDRNIGMDLTAEALVGFLKMGELYLPGTPVSRC</sequence>
<dbReference type="InterPro" id="IPR050624">
    <property type="entry name" value="HTH-type_Tx_Regulator"/>
</dbReference>
<dbReference type="PROSITE" id="PS50977">
    <property type="entry name" value="HTH_TETR_2"/>
    <property type="match status" value="1"/>
</dbReference>
<organism evidence="4 5">
    <name type="scientific">Novosphingobium rhizovicinum</name>
    <dbReference type="NCBI Taxonomy" id="3228928"/>
    <lineage>
        <taxon>Bacteria</taxon>
        <taxon>Pseudomonadati</taxon>
        <taxon>Pseudomonadota</taxon>
        <taxon>Alphaproteobacteria</taxon>
        <taxon>Sphingomonadales</taxon>
        <taxon>Sphingomonadaceae</taxon>
        <taxon>Novosphingobium</taxon>
    </lineage>
</organism>
<evidence type="ECO:0000256" key="1">
    <source>
        <dbReference type="ARBA" id="ARBA00023125"/>
    </source>
</evidence>
<dbReference type="PANTHER" id="PTHR43479">
    <property type="entry name" value="ACREF/ENVCD OPERON REPRESSOR-RELATED"/>
    <property type="match status" value="1"/>
</dbReference>
<keyword evidence="1 2" id="KW-0238">DNA-binding</keyword>
<dbReference type="InterPro" id="IPR001647">
    <property type="entry name" value="HTH_TetR"/>
</dbReference>